<name>A0A515D9B6_9BURK</name>
<dbReference type="GO" id="GO:0043565">
    <property type="term" value="F:sequence-specific DNA binding"/>
    <property type="evidence" value="ECO:0007669"/>
    <property type="project" value="InterPro"/>
</dbReference>
<dbReference type="InterPro" id="IPR029016">
    <property type="entry name" value="GAF-like_dom_sf"/>
</dbReference>
<sequence>MQQALTRSPEQRLQQIDRARHAVLDESRPPHEALSASWIERSWRRCLSSGLRPEQGVGFDVVPPQLQRHTEEANHSLVQAARPVLEKLGRAIVDTRYFVILTNAQGVVVDVSGAIDRSDRRADAIARIGVDLSERSIGTSAIGAALGELRPVWLHRGEHFFSATSFYSCAGAPLFGPDGRCVGMLDLTGIEAMERPELKHLAAQSACRIENALLLSQPHRLLVRLNWPGHPLGFDADGMVCLDDDGWVVGANQIARQMASQLATPAPVHIGDVLGLPYQILFDAVLRQDPTMEVPLWSGLRLNALPMAPADAVNHMEAGVDILGNGNRPLKDVETALIRKAVDDARGNVARAARLLGISRATVYRKLGNGKRH</sequence>
<dbReference type="SUPFAM" id="SSF55781">
    <property type="entry name" value="GAF domain-like"/>
    <property type="match status" value="1"/>
</dbReference>
<dbReference type="AlphaFoldDB" id="A0A515D9B6"/>
<dbReference type="SUPFAM" id="SSF46689">
    <property type="entry name" value="Homeodomain-like"/>
    <property type="match status" value="1"/>
</dbReference>
<evidence type="ECO:0000259" key="2">
    <source>
        <dbReference type="Pfam" id="PF02954"/>
    </source>
</evidence>
<dbReference type="KEGG" id="rhf:EUB48_06670"/>
<dbReference type="Pfam" id="PF02954">
    <property type="entry name" value="HTH_8"/>
    <property type="match status" value="1"/>
</dbReference>
<evidence type="ECO:0000259" key="1">
    <source>
        <dbReference type="Pfam" id="PF01590"/>
    </source>
</evidence>
<dbReference type="Gene3D" id="3.30.450.40">
    <property type="match status" value="1"/>
</dbReference>
<proteinExistence type="predicted"/>
<organism evidence="3 4">
    <name type="scientific">Rhodoferax sediminis</name>
    <dbReference type="NCBI Taxonomy" id="2509614"/>
    <lineage>
        <taxon>Bacteria</taxon>
        <taxon>Pseudomonadati</taxon>
        <taxon>Pseudomonadota</taxon>
        <taxon>Betaproteobacteria</taxon>
        <taxon>Burkholderiales</taxon>
        <taxon>Comamonadaceae</taxon>
        <taxon>Rhodoferax</taxon>
    </lineage>
</organism>
<dbReference type="RefSeq" id="WP_142818154.1">
    <property type="nucleotide sequence ID" value="NZ_CP035503.1"/>
</dbReference>
<dbReference type="Gene3D" id="1.10.10.60">
    <property type="entry name" value="Homeodomain-like"/>
    <property type="match status" value="1"/>
</dbReference>
<reference evidence="3 4" key="1">
    <citation type="submission" date="2019-01" db="EMBL/GenBank/DDBJ databases">
        <title>Genomic insights into a novel species Rhodoferax sp.</title>
        <authorList>
            <person name="Jin L."/>
        </authorList>
    </citation>
    <scope>NUCLEOTIDE SEQUENCE [LARGE SCALE GENOMIC DNA]</scope>
    <source>
        <strain evidence="3 4">CHu59-6-5</strain>
    </source>
</reference>
<keyword evidence="3" id="KW-0418">Kinase</keyword>
<gene>
    <name evidence="3" type="ORF">EUB48_06670</name>
</gene>
<dbReference type="InterPro" id="IPR009057">
    <property type="entry name" value="Homeodomain-like_sf"/>
</dbReference>
<dbReference type="InterPro" id="IPR003018">
    <property type="entry name" value="GAF"/>
</dbReference>
<keyword evidence="4" id="KW-1185">Reference proteome</keyword>
<dbReference type="EMBL" id="CP035503">
    <property type="protein sequence ID" value="QDL37000.1"/>
    <property type="molecule type" value="Genomic_DNA"/>
</dbReference>
<dbReference type="InterPro" id="IPR002197">
    <property type="entry name" value="HTH_Fis"/>
</dbReference>
<accession>A0A515D9B6</accession>
<dbReference type="Pfam" id="PF01590">
    <property type="entry name" value="GAF"/>
    <property type="match status" value="1"/>
</dbReference>
<dbReference type="GO" id="GO:0016301">
    <property type="term" value="F:kinase activity"/>
    <property type="evidence" value="ECO:0007669"/>
    <property type="project" value="UniProtKB-KW"/>
</dbReference>
<dbReference type="Proteomes" id="UP000316798">
    <property type="component" value="Chromosome"/>
</dbReference>
<dbReference type="PRINTS" id="PR01590">
    <property type="entry name" value="HTHFIS"/>
</dbReference>
<dbReference type="OrthoDB" id="9761705at2"/>
<feature type="domain" description="DNA binding HTH" evidence="2">
    <location>
        <begin position="330"/>
        <end position="367"/>
    </location>
</feature>
<keyword evidence="3" id="KW-0808">Transferase</keyword>
<feature type="domain" description="GAF" evidence="1">
    <location>
        <begin position="77"/>
        <end position="191"/>
    </location>
</feature>
<evidence type="ECO:0000313" key="3">
    <source>
        <dbReference type="EMBL" id="QDL37000.1"/>
    </source>
</evidence>
<evidence type="ECO:0000313" key="4">
    <source>
        <dbReference type="Proteomes" id="UP000316798"/>
    </source>
</evidence>
<protein>
    <submittedName>
        <fullName evidence="3">Histidine kinase</fullName>
    </submittedName>
</protein>